<dbReference type="Proteomes" id="UP000325187">
    <property type="component" value="Unassembled WGS sequence"/>
</dbReference>
<reference evidence="4 5" key="1">
    <citation type="submission" date="2019-09" db="EMBL/GenBank/DDBJ databases">
        <title>NBRP : Genome information of microbial organism related human and environment.</title>
        <authorList>
            <person name="Hattori M."/>
            <person name="Oshima K."/>
            <person name="Inaba H."/>
            <person name="Suda W."/>
            <person name="Sakamoto M."/>
            <person name="Iino T."/>
            <person name="Kitahara M."/>
            <person name="Oshida Y."/>
            <person name="Iida T."/>
            <person name="Kudo T."/>
            <person name="Itoh T."/>
            <person name="Ohkuma M."/>
        </authorList>
    </citation>
    <scope>NUCLEOTIDE SEQUENCE [LARGE SCALE GENOMIC DNA]</scope>
    <source>
        <strain evidence="2 4">Hi-2</strain>
        <strain evidence="3 5">Mie-1</strain>
    </source>
</reference>
<dbReference type="GO" id="GO:0016740">
    <property type="term" value="F:transferase activity"/>
    <property type="evidence" value="ECO:0007669"/>
    <property type="project" value="UniProtKB-KW"/>
</dbReference>
<dbReference type="InterPro" id="IPR018762">
    <property type="entry name" value="ChpT_C"/>
</dbReference>
<accession>A0A5A7MRP9</accession>
<evidence type="ECO:0000313" key="4">
    <source>
        <dbReference type="Proteomes" id="UP000322084"/>
    </source>
</evidence>
<evidence type="ECO:0000259" key="1">
    <source>
        <dbReference type="Pfam" id="PF10090"/>
    </source>
</evidence>
<sequence length="209" mass="22507">MSSVSFAALLCSRLCHDLVSPVGALSNGLEILADEHDDTMRDQVLSLLDQSARQTANRLQFFRLAFGAGGGFGQTVDPKEGEKALNAFLQDSKITLEWNLGLQTMPKNALKLLLNLALLAGEGLIRGGAVRVESSPHENGQLLEITASGPRLIFSDACRAALEGRLDEDALEPRTAPAYLAGIVAKELSTKLDVEMPTSEKIIFRAFLT</sequence>
<dbReference type="RefSeq" id="WP_210431557.1">
    <property type="nucleotide sequence ID" value="NZ_BKCL01000004.1"/>
</dbReference>
<dbReference type="EMBL" id="BKCM01000002">
    <property type="protein sequence ID" value="GEQ99965.1"/>
    <property type="molecule type" value="Genomic_DNA"/>
</dbReference>
<keyword evidence="5" id="KW-1185">Reference proteome</keyword>
<dbReference type="AlphaFoldDB" id="A0A5A7MRP9"/>
<dbReference type="Proteomes" id="UP000322084">
    <property type="component" value="Unassembled WGS sequence"/>
</dbReference>
<accession>A0A5A7MYV4</accession>
<evidence type="ECO:0000313" key="5">
    <source>
        <dbReference type="Proteomes" id="UP000325187"/>
    </source>
</evidence>
<name>A0A5A7MRP9_9PROT</name>
<gene>
    <name evidence="2" type="ORF">JCM17844_15500</name>
    <name evidence="3" type="ORF">JCM17845_05890</name>
</gene>
<feature type="domain" description="Histidine phosphotransferase ChpT C-terminal" evidence="1">
    <location>
        <begin position="80"/>
        <end position="196"/>
    </location>
</feature>
<comment type="caution">
    <text evidence="2">The sequence shown here is derived from an EMBL/GenBank/DDBJ whole genome shotgun (WGS) entry which is preliminary data.</text>
</comment>
<dbReference type="EMBL" id="BKCL01000004">
    <property type="protein sequence ID" value="GEQ97913.1"/>
    <property type="molecule type" value="Genomic_DNA"/>
</dbReference>
<dbReference type="Gene3D" id="1.10.287.130">
    <property type="match status" value="1"/>
</dbReference>
<dbReference type="InterPro" id="IPR036890">
    <property type="entry name" value="HATPase_C_sf"/>
</dbReference>
<dbReference type="Gene3D" id="3.30.565.10">
    <property type="entry name" value="Histidine kinase-like ATPase, C-terminal domain"/>
    <property type="match status" value="1"/>
</dbReference>
<organism evidence="2 4">
    <name type="scientific">Iodidimonas gelatinilytica</name>
    <dbReference type="NCBI Taxonomy" id="1236966"/>
    <lineage>
        <taxon>Bacteria</taxon>
        <taxon>Pseudomonadati</taxon>
        <taxon>Pseudomonadota</taxon>
        <taxon>Alphaproteobacteria</taxon>
        <taxon>Iodidimonadales</taxon>
        <taxon>Iodidimonadaceae</taxon>
        <taxon>Iodidimonas</taxon>
    </lineage>
</organism>
<evidence type="ECO:0000313" key="2">
    <source>
        <dbReference type="EMBL" id="GEQ97913.1"/>
    </source>
</evidence>
<dbReference type="Pfam" id="PF10090">
    <property type="entry name" value="HPTransfase"/>
    <property type="match status" value="1"/>
</dbReference>
<keyword evidence="2" id="KW-0808">Transferase</keyword>
<protein>
    <submittedName>
        <fullName evidence="2">Histidine phosphotransferase</fullName>
    </submittedName>
</protein>
<proteinExistence type="predicted"/>
<evidence type="ECO:0000313" key="3">
    <source>
        <dbReference type="EMBL" id="GEQ99965.1"/>
    </source>
</evidence>